<protein>
    <submittedName>
        <fullName evidence="7">Lymphocyte antigen 6D-like isoform X2</fullName>
    </submittedName>
</protein>
<evidence type="ECO:0000313" key="7">
    <source>
        <dbReference type="RefSeq" id="XP_044930167.1"/>
    </source>
</evidence>
<dbReference type="Proteomes" id="UP000000715">
    <property type="component" value="Unplaced"/>
</dbReference>
<dbReference type="InterPro" id="IPR051110">
    <property type="entry name" value="Ly-6/neurotoxin-like_GPI-ap"/>
</dbReference>
<dbReference type="PROSITE" id="PS00983">
    <property type="entry name" value="LY6_UPAR"/>
    <property type="match status" value="1"/>
</dbReference>
<dbReference type="GO" id="GO:0098552">
    <property type="term" value="C:side of membrane"/>
    <property type="evidence" value="ECO:0007669"/>
    <property type="project" value="UniProtKB-KW"/>
</dbReference>
<feature type="signal peptide" evidence="4">
    <location>
        <begin position="1"/>
        <end position="17"/>
    </location>
</feature>
<dbReference type="FunFam" id="2.10.60.10:FF:000003">
    <property type="entry name" value="lymphocyte antigen 6E isoform X1"/>
    <property type="match status" value="1"/>
</dbReference>
<keyword evidence="2" id="KW-0336">GPI-anchor</keyword>
<feature type="chain" id="PRO_5035939719" evidence="4">
    <location>
        <begin position="18"/>
        <end position="126"/>
    </location>
</feature>
<dbReference type="GeneID" id="123390339"/>
<evidence type="ECO:0000313" key="6">
    <source>
        <dbReference type="Proteomes" id="UP000000715"/>
    </source>
</evidence>
<dbReference type="RefSeq" id="XP_044930167.1">
    <property type="nucleotide sequence ID" value="XM_045074232.1"/>
</dbReference>
<comment type="subcellular location">
    <subcellularLocation>
        <location evidence="1">Membrane</location>
        <topology evidence="1">Lipid-anchor</topology>
        <topology evidence="1">GPI-anchor</topology>
    </subcellularLocation>
</comment>
<dbReference type="InterPro" id="IPR018363">
    <property type="entry name" value="CD59_antigen_CS"/>
</dbReference>
<keyword evidence="3 4" id="KW-0732">Signal</keyword>
<keyword evidence="2" id="KW-0325">Glycoprotein</keyword>
<keyword evidence="6" id="KW-1185">Reference proteome</keyword>
<evidence type="ECO:0000256" key="1">
    <source>
        <dbReference type="ARBA" id="ARBA00004589"/>
    </source>
</evidence>
<dbReference type="Pfam" id="PF00021">
    <property type="entry name" value="UPAR_LY6"/>
    <property type="match status" value="1"/>
</dbReference>
<accession>A0A8U0RVN0</accession>
<proteinExistence type="predicted"/>
<dbReference type="SUPFAM" id="SSF57302">
    <property type="entry name" value="Snake toxin-like"/>
    <property type="match status" value="1"/>
</dbReference>
<name>A0A8U0RVN0_MUSPF</name>
<dbReference type="InterPro" id="IPR045860">
    <property type="entry name" value="Snake_toxin-like_sf"/>
</dbReference>
<evidence type="ECO:0000256" key="4">
    <source>
        <dbReference type="SAM" id="SignalP"/>
    </source>
</evidence>
<gene>
    <name evidence="7" type="primary">LOC123390339</name>
</gene>
<reference evidence="7" key="1">
    <citation type="submission" date="2025-08" db="UniProtKB">
        <authorList>
            <consortium name="RefSeq"/>
        </authorList>
    </citation>
    <scope>IDENTIFICATION</scope>
    <source>
        <tissue evidence="7">Brain</tissue>
    </source>
</reference>
<dbReference type="PANTHER" id="PTHR16983:SF10">
    <property type="entry name" value="PROTEIN QUIVER"/>
    <property type="match status" value="1"/>
</dbReference>
<dbReference type="AlphaFoldDB" id="A0A8U0RVN0"/>
<evidence type="ECO:0000259" key="5">
    <source>
        <dbReference type="SMART" id="SM00134"/>
    </source>
</evidence>
<keyword evidence="2" id="KW-0472">Membrane</keyword>
<keyword evidence="2" id="KW-0449">Lipoprotein</keyword>
<dbReference type="PANTHER" id="PTHR16983">
    <property type="entry name" value="UPAR/LY6 DOMAIN-CONTAINING PROTEIN"/>
    <property type="match status" value="1"/>
</dbReference>
<dbReference type="InterPro" id="IPR016054">
    <property type="entry name" value="LY6_UPA_recep-like"/>
</dbReference>
<organism evidence="6 7">
    <name type="scientific">Mustela putorius furo</name>
    <name type="common">European domestic ferret</name>
    <name type="synonym">Mustela furo</name>
    <dbReference type="NCBI Taxonomy" id="9669"/>
    <lineage>
        <taxon>Eukaryota</taxon>
        <taxon>Metazoa</taxon>
        <taxon>Chordata</taxon>
        <taxon>Craniata</taxon>
        <taxon>Vertebrata</taxon>
        <taxon>Euteleostomi</taxon>
        <taxon>Mammalia</taxon>
        <taxon>Eutheria</taxon>
        <taxon>Laurasiatheria</taxon>
        <taxon>Carnivora</taxon>
        <taxon>Caniformia</taxon>
        <taxon>Musteloidea</taxon>
        <taxon>Mustelidae</taxon>
        <taxon>Mustelinae</taxon>
        <taxon>Mustela</taxon>
    </lineage>
</organism>
<evidence type="ECO:0000256" key="3">
    <source>
        <dbReference type="ARBA" id="ARBA00022729"/>
    </source>
</evidence>
<feature type="domain" description="UPAR/Ly6" evidence="5">
    <location>
        <begin position="18"/>
        <end position="110"/>
    </location>
</feature>
<sequence length="126" mass="13154">MKAVVLLVALLCQGAWALRCHNCSSTGGSTCSGPIECPSRAQACISEKLSMDVLGGKYTLVAKTCVESCNYPIPVKARADIKEMQVFQHCCSTDLCNGAGNWGPGTTTVGLMLVATVLVTLPGAFL</sequence>
<dbReference type="SMART" id="SM00134">
    <property type="entry name" value="LU"/>
    <property type="match status" value="1"/>
</dbReference>
<dbReference type="CDD" id="cd00117">
    <property type="entry name" value="TFP"/>
    <property type="match status" value="1"/>
</dbReference>
<dbReference type="Gene3D" id="2.10.60.10">
    <property type="entry name" value="CD59"/>
    <property type="match status" value="1"/>
</dbReference>
<evidence type="ECO:0000256" key="2">
    <source>
        <dbReference type="ARBA" id="ARBA00022622"/>
    </source>
</evidence>